<sequence>MERTSKLEGLTSSSEDIINESAVEVDSSPEGRIEAFEETGDDLLVEPDVVSQVDQIKKQQAENRQMEALRAELAVDPMLAKERELIAQDPELARAYREIVENENQDFLREKSAAQVKELEQHFFGPFSIFKIGERRRKKAKLEEFQRFVDGMTPVRADKNDFDEFKSPEMSGLVSSYGAQDTLVRAERYVYGSFVEIGHFMSRGKNQRELDRADIEPRAQIVMNDVANVQARRKDGSFMKKYLTNVFDFENGRKVLALYLASVFDTPDQAVRMIGKCGVTEAQRWDELDLLSYSDPSFRSESAEDFKAQQKREAELSDLFVGRMKDLLRETGLEPPLSLEIRVRDTARVKRSDSGLAGDSARAA</sequence>
<gene>
    <name evidence="2" type="ORF">A2480_04695</name>
</gene>
<reference evidence="2 3" key="1">
    <citation type="journal article" date="2016" name="Nat. Commun.">
        <title>Thousands of microbial genomes shed light on interconnected biogeochemical processes in an aquifer system.</title>
        <authorList>
            <person name="Anantharaman K."/>
            <person name="Brown C.T."/>
            <person name="Hug L.A."/>
            <person name="Sharon I."/>
            <person name="Castelle C.J."/>
            <person name="Probst A.J."/>
            <person name="Thomas B.C."/>
            <person name="Singh A."/>
            <person name="Wilkins M.J."/>
            <person name="Karaoz U."/>
            <person name="Brodie E.L."/>
            <person name="Williams K.H."/>
            <person name="Hubbard S.S."/>
            <person name="Banfield J.F."/>
        </authorList>
    </citation>
    <scope>NUCLEOTIDE SEQUENCE [LARGE SCALE GENOMIC DNA]</scope>
</reference>
<dbReference type="STRING" id="1802424.A2480_04695"/>
<dbReference type="EMBL" id="MGFG01000026">
    <property type="protein sequence ID" value="OGM00704.1"/>
    <property type="molecule type" value="Genomic_DNA"/>
</dbReference>
<organism evidence="2 3">
    <name type="scientific">Candidatus Uhrbacteria bacterium RIFOXYC2_FULL_47_19</name>
    <dbReference type="NCBI Taxonomy" id="1802424"/>
    <lineage>
        <taxon>Bacteria</taxon>
        <taxon>Candidatus Uhriibacteriota</taxon>
    </lineage>
</organism>
<dbReference type="Proteomes" id="UP000176988">
    <property type="component" value="Unassembled WGS sequence"/>
</dbReference>
<proteinExistence type="predicted"/>
<accession>A0A1F7WCZ8</accession>
<evidence type="ECO:0000313" key="3">
    <source>
        <dbReference type="Proteomes" id="UP000176988"/>
    </source>
</evidence>
<feature type="region of interest" description="Disordered" evidence="1">
    <location>
        <begin position="1"/>
        <end position="29"/>
    </location>
</feature>
<dbReference type="AlphaFoldDB" id="A0A1F7WCZ8"/>
<name>A0A1F7WCZ8_9BACT</name>
<evidence type="ECO:0000256" key="1">
    <source>
        <dbReference type="SAM" id="MobiDB-lite"/>
    </source>
</evidence>
<comment type="caution">
    <text evidence="2">The sequence shown here is derived from an EMBL/GenBank/DDBJ whole genome shotgun (WGS) entry which is preliminary data.</text>
</comment>
<evidence type="ECO:0000313" key="2">
    <source>
        <dbReference type="EMBL" id="OGM00704.1"/>
    </source>
</evidence>
<protein>
    <submittedName>
        <fullName evidence="2">Uncharacterized protein</fullName>
    </submittedName>
</protein>